<keyword evidence="1" id="KW-1133">Transmembrane helix</keyword>
<feature type="transmembrane region" description="Helical" evidence="1">
    <location>
        <begin position="7"/>
        <end position="27"/>
    </location>
</feature>
<reference evidence="2 3" key="2">
    <citation type="journal article" date="2011" name="Stand. Genomic Sci.">
        <title>Complete genome sequence of Mahella australiensis type strain (50-1 BON).</title>
        <authorList>
            <person name="Sikorski J."/>
            <person name="Teshima H."/>
            <person name="Nolan M."/>
            <person name="Lucas S."/>
            <person name="Hammon N."/>
            <person name="Deshpande S."/>
            <person name="Cheng J.F."/>
            <person name="Pitluck S."/>
            <person name="Liolios K."/>
            <person name="Pagani I."/>
            <person name="Ivanova N."/>
            <person name="Huntemann M."/>
            <person name="Mavromatis K."/>
            <person name="Ovchinikova G."/>
            <person name="Pati A."/>
            <person name="Tapia R."/>
            <person name="Han C."/>
            <person name="Goodwin L."/>
            <person name="Chen A."/>
            <person name="Palaniappan K."/>
            <person name="Land M."/>
            <person name="Hauser L."/>
            <person name="Ngatchou-Djao O.D."/>
            <person name="Rohde M."/>
            <person name="Pukall R."/>
            <person name="Spring S."/>
            <person name="Abt B."/>
            <person name="Goker M."/>
            <person name="Detter J.C."/>
            <person name="Woyke T."/>
            <person name="Bristow J."/>
            <person name="Markowitz V."/>
            <person name="Hugenholtz P."/>
            <person name="Eisen J.A."/>
            <person name="Kyrpides N.C."/>
            <person name="Klenk H.P."/>
            <person name="Lapidus A."/>
        </authorList>
    </citation>
    <scope>NUCLEOTIDE SEQUENCE [LARGE SCALE GENOMIC DNA]</scope>
    <source>
        <strain evidence="3">DSM 15567 / CIP 107919 / 50-1 BON</strain>
    </source>
</reference>
<keyword evidence="3" id="KW-1185">Reference proteome</keyword>
<evidence type="ECO:0000313" key="2">
    <source>
        <dbReference type="EMBL" id="AEE95974.1"/>
    </source>
</evidence>
<evidence type="ECO:0000313" key="3">
    <source>
        <dbReference type="Proteomes" id="UP000008457"/>
    </source>
</evidence>
<dbReference type="eggNOG" id="ENOG5032ZY3">
    <property type="taxonomic scope" value="Bacteria"/>
</dbReference>
<dbReference type="KEGG" id="mas:Mahau_0775"/>
<keyword evidence="1" id="KW-0812">Transmembrane</keyword>
<name>F4A171_MAHA5</name>
<dbReference type="RefSeq" id="WP_013780404.1">
    <property type="nucleotide sequence ID" value="NC_015520.1"/>
</dbReference>
<accession>F4A171</accession>
<sequence>MSVNIDLIFKIATIGILVAILNRVLVQSGREEIAMMTTLAGLVIVLLMVIDLINQLFQTIKSIFQLY</sequence>
<keyword evidence="1" id="KW-0472">Membrane</keyword>
<organism evidence="2 3">
    <name type="scientific">Mahella australiensis (strain DSM 15567 / CIP 107919 / 50-1 BON)</name>
    <dbReference type="NCBI Taxonomy" id="697281"/>
    <lineage>
        <taxon>Bacteria</taxon>
        <taxon>Bacillati</taxon>
        <taxon>Bacillota</taxon>
        <taxon>Clostridia</taxon>
        <taxon>Thermoanaerobacterales</taxon>
        <taxon>Thermoanaerobacterales Family IV. Incertae Sedis</taxon>
        <taxon>Mahella</taxon>
    </lineage>
</organism>
<evidence type="ECO:0000256" key="1">
    <source>
        <dbReference type="SAM" id="Phobius"/>
    </source>
</evidence>
<dbReference type="InterPro" id="IPR025664">
    <property type="entry name" value="Spore_III_AC/AD"/>
</dbReference>
<dbReference type="AlphaFoldDB" id="F4A171"/>
<reference evidence="3" key="1">
    <citation type="submission" date="2010-11" db="EMBL/GenBank/DDBJ databases">
        <title>The complete genome of Mahella australiensis DSM 15567.</title>
        <authorList>
            <consortium name="US DOE Joint Genome Institute (JGI-PGF)"/>
            <person name="Lucas S."/>
            <person name="Copeland A."/>
            <person name="Lapidus A."/>
            <person name="Bruce D."/>
            <person name="Goodwin L."/>
            <person name="Pitluck S."/>
            <person name="Kyrpides N."/>
            <person name="Mavromatis K."/>
            <person name="Pagani I."/>
            <person name="Ivanova N."/>
            <person name="Teshima H."/>
            <person name="Brettin T."/>
            <person name="Detter J.C."/>
            <person name="Han C."/>
            <person name="Tapia R."/>
            <person name="Land M."/>
            <person name="Hauser L."/>
            <person name="Markowitz V."/>
            <person name="Cheng J.-F."/>
            <person name="Hugenholtz P."/>
            <person name="Woyke T."/>
            <person name="Wu D."/>
            <person name="Spring S."/>
            <person name="Pukall R."/>
            <person name="Steenblock K."/>
            <person name="Schneider S."/>
            <person name="Klenk H.-P."/>
            <person name="Eisen J.A."/>
        </authorList>
    </citation>
    <scope>NUCLEOTIDE SEQUENCE [LARGE SCALE GENOMIC DNA]</scope>
    <source>
        <strain evidence="3">DSM 15567 / CIP 107919 / 50-1 BON</strain>
    </source>
</reference>
<dbReference type="Pfam" id="PF06686">
    <property type="entry name" value="SpoIIIAC"/>
    <property type="match status" value="1"/>
</dbReference>
<dbReference type="InterPro" id="IPR009570">
    <property type="entry name" value="Spore_III_AC"/>
</dbReference>
<dbReference type="STRING" id="697281.Mahau_0775"/>
<dbReference type="HOGENOM" id="CLU_194471_2_0_9"/>
<proteinExistence type="predicted"/>
<protein>
    <submittedName>
        <fullName evidence="2">Stage III sporulation protein AC</fullName>
    </submittedName>
</protein>
<dbReference type="NCBIfam" id="TIGR02848">
    <property type="entry name" value="spore_III_AC"/>
    <property type="match status" value="1"/>
</dbReference>
<gene>
    <name evidence="2" type="ordered locus">Mahau_0775</name>
</gene>
<dbReference type="EMBL" id="CP002360">
    <property type="protein sequence ID" value="AEE95974.1"/>
    <property type="molecule type" value="Genomic_DNA"/>
</dbReference>
<feature type="transmembrane region" description="Helical" evidence="1">
    <location>
        <begin position="33"/>
        <end position="53"/>
    </location>
</feature>
<dbReference type="Proteomes" id="UP000008457">
    <property type="component" value="Chromosome"/>
</dbReference>
<dbReference type="OrthoDB" id="9800383at2"/>